<dbReference type="PRINTS" id="PR00111">
    <property type="entry name" value="ABHYDROLASE"/>
</dbReference>
<organism evidence="2 3">
    <name type="scientific">Vineibacter terrae</name>
    <dbReference type="NCBI Taxonomy" id="2586908"/>
    <lineage>
        <taxon>Bacteria</taxon>
        <taxon>Pseudomonadati</taxon>
        <taxon>Pseudomonadota</taxon>
        <taxon>Alphaproteobacteria</taxon>
        <taxon>Hyphomicrobiales</taxon>
        <taxon>Vineibacter</taxon>
    </lineage>
</organism>
<proteinExistence type="predicted"/>
<dbReference type="PRINTS" id="PR00412">
    <property type="entry name" value="EPOXHYDRLASE"/>
</dbReference>
<name>A0A5C8P9K3_9HYPH</name>
<keyword evidence="2" id="KW-0378">Hydrolase</keyword>
<dbReference type="InterPro" id="IPR029058">
    <property type="entry name" value="AB_hydrolase_fold"/>
</dbReference>
<protein>
    <submittedName>
        <fullName evidence="2">Alpha/beta fold hydrolase</fullName>
    </submittedName>
</protein>
<dbReference type="GO" id="GO:0016020">
    <property type="term" value="C:membrane"/>
    <property type="evidence" value="ECO:0007669"/>
    <property type="project" value="TreeGrafter"/>
</dbReference>
<dbReference type="InterPro" id="IPR000639">
    <property type="entry name" value="Epox_hydrolase-like"/>
</dbReference>
<dbReference type="SUPFAM" id="SSF53474">
    <property type="entry name" value="alpha/beta-Hydrolases"/>
    <property type="match status" value="1"/>
</dbReference>
<feature type="domain" description="AB hydrolase-1" evidence="1">
    <location>
        <begin position="23"/>
        <end position="257"/>
    </location>
</feature>
<gene>
    <name evidence="2" type="ORF">FHP25_37060</name>
</gene>
<dbReference type="Gene3D" id="3.40.50.1820">
    <property type="entry name" value="alpha/beta hydrolase"/>
    <property type="match status" value="1"/>
</dbReference>
<comment type="caution">
    <text evidence="2">The sequence shown here is derived from an EMBL/GenBank/DDBJ whole genome shotgun (WGS) entry which is preliminary data.</text>
</comment>
<dbReference type="OrthoDB" id="9801400at2"/>
<dbReference type="PANTHER" id="PTHR43798">
    <property type="entry name" value="MONOACYLGLYCEROL LIPASE"/>
    <property type="match status" value="1"/>
</dbReference>
<reference evidence="2 3" key="1">
    <citation type="submission" date="2019-06" db="EMBL/GenBank/DDBJ databases">
        <title>New taxonomy in bacterial strain CC-CFT640, isolated from vineyard.</title>
        <authorList>
            <person name="Lin S.-Y."/>
            <person name="Tsai C.-F."/>
            <person name="Young C.-C."/>
        </authorList>
    </citation>
    <scope>NUCLEOTIDE SEQUENCE [LARGE SCALE GENOMIC DNA]</scope>
    <source>
        <strain evidence="2 3">CC-CFT640</strain>
    </source>
</reference>
<evidence type="ECO:0000313" key="3">
    <source>
        <dbReference type="Proteomes" id="UP000321638"/>
    </source>
</evidence>
<dbReference type="GO" id="GO:0016787">
    <property type="term" value="F:hydrolase activity"/>
    <property type="evidence" value="ECO:0007669"/>
    <property type="project" value="UniProtKB-KW"/>
</dbReference>
<evidence type="ECO:0000259" key="1">
    <source>
        <dbReference type="Pfam" id="PF12697"/>
    </source>
</evidence>
<dbReference type="Pfam" id="PF12697">
    <property type="entry name" value="Abhydrolase_6"/>
    <property type="match status" value="1"/>
</dbReference>
<dbReference type="Proteomes" id="UP000321638">
    <property type="component" value="Unassembled WGS sequence"/>
</dbReference>
<dbReference type="InterPro" id="IPR000073">
    <property type="entry name" value="AB_hydrolase_1"/>
</dbReference>
<sequence>MSAVKLNDITISYDDIGHGEDVLVLLHGHPFDRSMWRPQCDALGGKRWRLIVPDLRGYGESTVTPSTTTLDMLAHDVAALLDHLGIDAAVIGGLSMGGQIVMAFCHLYPQRVRGVVLAATFPQAETDDGKQVRNTMADRLLRDGMEGYAAEVLPRMVAPRTLAARPDIAAHVLGMMRGAHPIGAAAALRGRAERPCYDAVLSALPVPALIVVGDEDAFTTRADAERMHTLITGSTLVWMPGVGHMPNLEHADAFNAALESFLLTFGSAPT</sequence>
<evidence type="ECO:0000313" key="2">
    <source>
        <dbReference type="EMBL" id="TXL69880.1"/>
    </source>
</evidence>
<dbReference type="InterPro" id="IPR050266">
    <property type="entry name" value="AB_hydrolase_sf"/>
</dbReference>
<dbReference type="AlphaFoldDB" id="A0A5C8P9K3"/>
<dbReference type="EMBL" id="VDUZ01000070">
    <property type="protein sequence ID" value="TXL69880.1"/>
    <property type="molecule type" value="Genomic_DNA"/>
</dbReference>
<keyword evidence="3" id="KW-1185">Reference proteome</keyword>
<dbReference type="PANTHER" id="PTHR43798:SF20">
    <property type="entry name" value="2-SUCCINYL-6-HYDROXY-2,4-CYCLOHEXADIENE-1-CARBOXYLATE SYNTHASE-RELATED"/>
    <property type="match status" value="1"/>
</dbReference>
<accession>A0A5C8P9K3</accession>